<feature type="domain" description="6-phosphogluconate dehydrogenase NADP-binding" evidence="3">
    <location>
        <begin position="19"/>
        <end position="178"/>
    </location>
</feature>
<dbReference type="InterPro" id="IPR008927">
    <property type="entry name" value="6-PGluconate_DH-like_C_sf"/>
</dbReference>
<comment type="caution">
    <text evidence="5">The sequence shown here is derived from an EMBL/GenBank/DDBJ whole genome shotgun (WGS) entry which is preliminary data.</text>
</comment>
<dbReference type="InterPro" id="IPR006115">
    <property type="entry name" value="6PGDH_NADP-bd"/>
</dbReference>
<dbReference type="InterPro" id="IPR029154">
    <property type="entry name" value="HIBADH-like_NADP-bd"/>
</dbReference>
<feature type="domain" description="3-hydroxyisobutyrate dehydrogenase-like NAD-binding" evidence="4">
    <location>
        <begin position="181"/>
        <end position="295"/>
    </location>
</feature>
<keyword evidence="1" id="KW-0560">Oxidoreductase</keyword>
<dbReference type="InterPro" id="IPR013328">
    <property type="entry name" value="6PGD_dom2"/>
</dbReference>
<organism evidence="5 6">
    <name type="scientific">Roseomonas nitratireducens</name>
    <dbReference type="NCBI Taxonomy" id="2820810"/>
    <lineage>
        <taxon>Bacteria</taxon>
        <taxon>Pseudomonadati</taxon>
        <taxon>Pseudomonadota</taxon>
        <taxon>Alphaproteobacteria</taxon>
        <taxon>Acetobacterales</taxon>
        <taxon>Roseomonadaceae</taxon>
        <taxon>Roseomonas</taxon>
    </lineage>
</organism>
<dbReference type="Gene3D" id="1.10.1040.10">
    <property type="entry name" value="N-(1-d-carboxylethyl)-l-norvaline Dehydrogenase, domain 2"/>
    <property type="match status" value="1"/>
</dbReference>
<dbReference type="PIRSF" id="PIRSF000103">
    <property type="entry name" value="HIBADH"/>
    <property type="match status" value="1"/>
</dbReference>
<dbReference type="SUPFAM" id="SSF51735">
    <property type="entry name" value="NAD(P)-binding Rossmann-fold domains"/>
    <property type="match status" value="1"/>
</dbReference>
<dbReference type="EMBL" id="JAGIYZ010000013">
    <property type="protein sequence ID" value="MBP0465180.1"/>
    <property type="molecule type" value="Genomic_DNA"/>
</dbReference>
<dbReference type="InterPro" id="IPR015815">
    <property type="entry name" value="HIBADH-related"/>
</dbReference>
<proteinExistence type="predicted"/>
<gene>
    <name evidence="5" type="ORF">J5Y09_14740</name>
</gene>
<keyword evidence="2" id="KW-0520">NAD</keyword>
<evidence type="ECO:0000259" key="4">
    <source>
        <dbReference type="Pfam" id="PF14833"/>
    </source>
</evidence>
<dbReference type="PANTHER" id="PTHR22981:SF7">
    <property type="entry name" value="3-HYDROXYISOBUTYRATE DEHYDROGENASE, MITOCHONDRIAL"/>
    <property type="match status" value="1"/>
</dbReference>
<sequence length="328" mass="35292">MWRWTCSRPRTRRRADAMKVGFIGLGTMGAFMAANIQKAGYELVIHDIRREAGANRLSAGAAWADSPRAVAEQCEVIFTSLPGPKEVEPVVFGPEGILAGVKPGAAYFDLSTNSQALVKRFAEALAAKGAFGFDAPVSGGPKGAESGKLAIWVGGDRAVFDRCKPVLDAFGDQAAYIGPVGSATVAKLVHNMAGYAIQTAMAEVFSMGVKAGMDPLDLWKAIRQGSLGRRRTFDRITDQFLVDRYDPPAFSLKLAHKDVSLAVQMGRDLGVPMRFCNLTLEEMNEAMNRGWENLDSRVPMKLQLERAGVAIACDPAAVQAVLDADKAK</sequence>
<dbReference type="Gene3D" id="3.40.50.720">
    <property type="entry name" value="NAD(P)-binding Rossmann-like Domain"/>
    <property type="match status" value="1"/>
</dbReference>
<evidence type="ECO:0000259" key="3">
    <source>
        <dbReference type="Pfam" id="PF03446"/>
    </source>
</evidence>
<dbReference type="PANTHER" id="PTHR22981">
    <property type="entry name" value="3-HYDROXYISOBUTYRATE DEHYDROGENASE-RELATED"/>
    <property type="match status" value="1"/>
</dbReference>
<evidence type="ECO:0000313" key="5">
    <source>
        <dbReference type="EMBL" id="MBP0465180.1"/>
    </source>
</evidence>
<protein>
    <submittedName>
        <fullName evidence="5">NAD(P)-dependent oxidoreductase</fullName>
    </submittedName>
</protein>
<dbReference type="InterPro" id="IPR036291">
    <property type="entry name" value="NAD(P)-bd_dom_sf"/>
</dbReference>
<keyword evidence="6" id="KW-1185">Reference proteome</keyword>
<dbReference type="SUPFAM" id="SSF48179">
    <property type="entry name" value="6-phosphogluconate dehydrogenase C-terminal domain-like"/>
    <property type="match status" value="1"/>
</dbReference>
<evidence type="ECO:0000313" key="6">
    <source>
        <dbReference type="Proteomes" id="UP000680815"/>
    </source>
</evidence>
<evidence type="ECO:0000256" key="1">
    <source>
        <dbReference type="ARBA" id="ARBA00023002"/>
    </source>
</evidence>
<dbReference type="Proteomes" id="UP000680815">
    <property type="component" value="Unassembled WGS sequence"/>
</dbReference>
<dbReference type="Pfam" id="PF03446">
    <property type="entry name" value="NAD_binding_2"/>
    <property type="match status" value="1"/>
</dbReference>
<accession>A0ABS4AV01</accession>
<dbReference type="PROSITE" id="PS00895">
    <property type="entry name" value="3_HYDROXYISOBUT_DH"/>
    <property type="match status" value="1"/>
</dbReference>
<dbReference type="InterPro" id="IPR002204">
    <property type="entry name" value="3-OH-isobutyrate_DH-rel_CS"/>
</dbReference>
<name>A0ABS4AV01_9PROT</name>
<dbReference type="Pfam" id="PF14833">
    <property type="entry name" value="NAD_binding_11"/>
    <property type="match status" value="1"/>
</dbReference>
<reference evidence="5 6" key="1">
    <citation type="submission" date="2021-03" db="EMBL/GenBank/DDBJ databases">
        <authorList>
            <person name="So Y."/>
        </authorList>
    </citation>
    <scope>NUCLEOTIDE SEQUENCE [LARGE SCALE GENOMIC DNA]</scope>
    <source>
        <strain evidence="5 6">PWR1</strain>
    </source>
</reference>
<evidence type="ECO:0000256" key="2">
    <source>
        <dbReference type="ARBA" id="ARBA00023027"/>
    </source>
</evidence>